<keyword evidence="2" id="KW-1185">Reference proteome</keyword>
<dbReference type="EMBL" id="RRCF01000001">
    <property type="protein sequence ID" value="RRJ23197.1"/>
    <property type="molecule type" value="Genomic_DNA"/>
</dbReference>
<dbReference type="AlphaFoldDB" id="A0A3P3QPM4"/>
<protein>
    <submittedName>
        <fullName evidence="1">Uncharacterized protein</fullName>
    </submittedName>
</protein>
<dbReference type="Proteomes" id="UP000276260">
    <property type="component" value="Unassembled WGS sequence"/>
</dbReference>
<proteinExistence type="predicted"/>
<accession>A0A3P3QPM4</accession>
<gene>
    <name evidence="1" type="ORF">EIK76_03680</name>
</gene>
<evidence type="ECO:0000313" key="2">
    <source>
        <dbReference type="Proteomes" id="UP000276260"/>
    </source>
</evidence>
<organism evidence="1 2">
    <name type="scientific">Rheinheimera mesophila</name>
    <dbReference type="NCBI Taxonomy" id="1547515"/>
    <lineage>
        <taxon>Bacteria</taxon>
        <taxon>Pseudomonadati</taxon>
        <taxon>Pseudomonadota</taxon>
        <taxon>Gammaproteobacteria</taxon>
        <taxon>Chromatiales</taxon>
        <taxon>Chromatiaceae</taxon>
        <taxon>Rheinheimera</taxon>
    </lineage>
</organism>
<reference evidence="1 2" key="1">
    <citation type="submission" date="2018-11" db="EMBL/GenBank/DDBJ databases">
        <title>Draft genome analysis of Rheinheimera mesophila isolated from an industrial waste site.</title>
        <authorList>
            <person name="Yu Q."/>
            <person name="Qi Y."/>
            <person name="Zhang H."/>
            <person name="Lu Y."/>
            <person name="Pu J."/>
        </authorList>
    </citation>
    <scope>NUCLEOTIDE SEQUENCE [LARGE SCALE GENOMIC DNA]</scope>
    <source>
        <strain evidence="1 2">IITR13</strain>
    </source>
</reference>
<evidence type="ECO:0000313" key="1">
    <source>
        <dbReference type="EMBL" id="RRJ23197.1"/>
    </source>
</evidence>
<sequence>MEQKSSLISPQPGSYGKHESEVPVFSVDQALENYIQSRVQALSEFEKKAPALPEPLPEIDFKLLRKLEKRFVLKSNIRLVMDPVIAVMSDGALDQLMINLVAKLLEEFSMNDDWNSLNTAIRMLDVLVPKYLGAALVPSQLSVVLHRELSIMTTLNEF</sequence>
<comment type="caution">
    <text evidence="1">The sequence shown here is derived from an EMBL/GenBank/DDBJ whole genome shotgun (WGS) entry which is preliminary data.</text>
</comment>
<dbReference type="RefSeq" id="WP_046520000.1">
    <property type="nucleotide sequence ID" value="NZ_LAVS01000022.1"/>
</dbReference>
<name>A0A3P3QPM4_9GAMM</name>